<dbReference type="EMBL" id="JACRTL010000012">
    <property type="protein sequence ID" value="MBC8612091.1"/>
    <property type="molecule type" value="Genomic_DNA"/>
</dbReference>
<organism evidence="1 2">
    <name type="scientific">Massiliimalia timonensis</name>
    <dbReference type="NCBI Taxonomy" id="1987501"/>
    <lineage>
        <taxon>Bacteria</taxon>
        <taxon>Bacillati</taxon>
        <taxon>Bacillota</taxon>
        <taxon>Clostridia</taxon>
        <taxon>Eubacteriales</taxon>
        <taxon>Oscillospiraceae</taxon>
        <taxon>Massiliimalia</taxon>
    </lineage>
</organism>
<dbReference type="AlphaFoldDB" id="A0A8J6PGF3"/>
<protein>
    <submittedName>
        <fullName evidence="1">Uncharacterized protein</fullName>
    </submittedName>
</protein>
<keyword evidence="2" id="KW-1185">Reference proteome</keyword>
<dbReference type="Proteomes" id="UP000632659">
    <property type="component" value="Unassembled WGS sequence"/>
</dbReference>
<evidence type="ECO:0000313" key="2">
    <source>
        <dbReference type="Proteomes" id="UP000632659"/>
    </source>
</evidence>
<dbReference type="RefSeq" id="WP_187536913.1">
    <property type="nucleotide sequence ID" value="NZ_JACRTL010000012.1"/>
</dbReference>
<comment type="caution">
    <text evidence="1">The sequence shown here is derived from an EMBL/GenBank/DDBJ whole genome shotgun (WGS) entry which is preliminary data.</text>
</comment>
<name>A0A8J6PGF3_9FIRM</name>
<accession>A0A8J6PGF3</accession>
<proteinExistence type="predicted"/>
<reference evidence="1" key="1">
    <citation type="submission" date="2020-08" db="EMBL/GenBank/DDBJ databases">
        <title>Genome public.</title>
        <authorList>
            <person name="Liu C."/>
            <person name="Sun Q."/>
        </authorList>
    </citation>
    <scope>NUCLEOTIDE SEQUENCE</scope>
    <source>
        <strain evidence="1">NSJ-15</strain>
    </source>
</reference>
<sequence>MTETEQAIKEYDILIKGYEDDLLSDRYSDIVKEEFKRQRDIFLIGREALKEKAEREKGCEYCNKNFQHNYNWLIRDYMLNDKERPRIEITGDGIAVIECDYCPKCGRKLVSEE</sequence>
<evidence type="ECO:0000313" key="1">
    <source>
        <dbReference type="EMBL" id="MBC8612091.1"/>
    </source>
</evidence>
<gene>
    <name evidence="1" type="ORF">H8702_13415</name>
</gene>